<sequence length="98" mass="10837">KSTSTSYKSSSSEDKTRPAKYLKILPIAEMDDSTPCKVPSLIGEDVWSTLVSQIAETPTIHVSSSKFTIGSDQSCSHVLQGRYLGRRLCKIKRTQVVF</sequence>
<proteinExistence type="predicted"/>
<accession>A0A392QXJ0</accession>
<comment type="caution">
    <text evidence="1">The sequence shown here is derived from an EMBL/GenBank/DDBJ whole genome shotgun (WGS) entry which is preliminary data.</text>
</comment>
<organism evidence="1 2">
    <name type="scientific">Trifolium medium</name>
    <dbReference type="NCBI Taxonomy" id="97028"/>
    <lineage>
        <taxon>Eukaryota</taxon>
        <taxon>Viridiplantae</taxon>
        <taxon>Streptophyta</taxon>
        <taxon>Embryophyta</taxon>
        <taxon>Tracheophyta</taxon>
        <taxon>Spermatophyta</taxon>
        <taxon>Magnoliopsida</taxon>
        <taxon>eudicotyledons</taxon>
        <taxon>Gunneridae</taxon>
        <taxon>Pentapetalae</taxon>
        <taxon>rosids</taxon>
        <taxon>fabids</taxon>
        <taxon>Fabales</taxon>
        <taxon>Fabaceae</taxon>
        <taxon>Papilionoideae</taxon>
        <taxon>50 kb inversion clade</taxon>
        <taxon>NPAAA clade</taxon>
        <taxon>Hologalegina</taxon>
        <taxon>IRL clade</taxon>
        <taxon>Trifolieae</taxon>
        <taxon>Trifolium</taxon>
    </lineage>
</organism>
<dbReference type="EMBL" id="LXQA010170087">
    <property type="protein sequence ID" value="MCI29073.1"/>
    <property type="molecule type" value="Genomic_DNA"/>
</dbReference>
<keyword evidence="2" id="KW-1185">Reference proteome</keyword>
<evidence type="ECO:0000313" key="1">
    <source>
        <dbReference type="EMBL" id="MCI29073.1"/>
    </source>
</evidence>
<feature type="non-terminal residue" evidence="1">
    <location>
        <position position="1"/>
    </location>
</feature>
<reference evidence="1 2" key="1">
    <citation type="journal article" date="2018" name="Front. Plant Sci.">
        <title>Red Clover (Trifolium pratense) and Zigzag Clover (T. medium) - A Picture of Genomic Similarities and Differences.</title>
        <authorList>
            <person name="Dluhosova J."/>
            <person name="Istvanek J."/>
            <person name="Nedelnik J."/>
            <person name="Repkova J."/>
        </authorList>
    </citation>
    <scope>NUCLEOTIDE SEQUENCE [LARGE SCALE GENOMIC DNA]</scope>
    <source>
        <strain evidence="2">cv. 10/8</strain>
        <tissue evidence="1">Leaf</tissue>
    </source>
</reference>
<dbReference type="Proteomes" id="UP000265520">
    <property type="component" value="Unassembled WGS sequence"/>
</dbReference>
<evidence type="ECO:0000313" key="2">
    <source>
        <dbReference type="Proteomes" id="UP000265520"/>
    </source>
</evidence>
<dbReference type="AlphaFoldDB" id="A0A392QXJ0"/>
<name>A0A392QXJ0_9FABA</name>
<protein>
    <submittedName>
        <fullName evidence="1">ATPase family AAA domain-containing protein</fullName>
    </submittedName>
</protein>